<dbReference type="RefSeq" id="WP_012159237.1">
    <property type="nucleotide sequence ID" value="NC_009922.1"/>
</dbReference>
<dbReference type="OrthoDB" id="1748794at2"/>
<evidence type="ECO:0000256" key="3">
    <source>
        <dbReference type="ARBA" id="ARBA00022618"/>
    </source>
</evidence>
<keyword evidence="6 8" id="KW-0472">Membrane</keyword>
<dbReference type="GO" id="GO:0051301">
    <property type="term" value="P:cell division"/>
    <property type="evidence" value="ECO:0007669"/>
    <property type="project" value="UniProtKB-KW"/>
</dbReference>
<evidence type="ECO:0000256" key="8">
    <source>
        <dbReference type="SAM" id="Phobius"/>
    </source>
</evidence>
<dbReference type="KEGG" id="aoe:Clos_1381"/>
<dbReference type="InterPro" id="IPR013685">
    <property type="entry name" value="POTRA_FtsQ_type"/>
</dbReference>
<accession>A8MH38</accession>
<keyword evidence="7" id="KW-0131">Cell cycle</keyword>
<dbReference type="Pfam" id="PF03799">
    <property type="entry name" value="FtsQ_DivIB_C"/>
    <property type="match status" value="1"/>
</dbReference>
<evidence type="ECO:0000256" key="2">
    <source>
        <dbReference type="ARBA" id="ARBA00022475"/>
    </source>
</evidence>
<keyword evidence="3" id="KW-0132">Cell division</keyword>
<dbReference type="PROSITE" id="PS51779">
    <property type="entry name" value="POTRA"/>
    <property type="match status" value="1"/>
</dbReference>
<dbReference type="GO" id="GO:0005886">
    <property type="term" value="C:plasma membrane"/>
    <property type="evidence" value="ECO:0007669"/>
    <property type="project" value="TreeGrafter"/>
</dbReference>
<evidence type="ECO:0000313" key="11">
    <source>
        <dbReference type="Proteomes" id="UP000000269"/>
    </source>
</evidence>
<dbReference type="STRING" id="350688.Clos_1381"/>
<keyword evidence="4 8" id="KW-0812">Transmembrane</keyword>
<evidence type="ECO:0000313" key="10">
    <source>
        <dbReference type="EMBL" id="ABW18925.1"/>
    </source>
</evidence>
<keyword evidence="2" id="KW-1003">Cell membrane</keyword>
<dbReference type="AlphaFoldDB" id="A8MH38"/>
<comment type="subcellular location">
    <subcellularLocation>
        <location evidence="1">Membrane</location>
    </subcellularLocation>
</comment>
<dbReference type="PANTHER" id="PTHR37820">
    <property type="entry name" value="CELL DIVISION PROTEIN DIVIB"/>
    <property type="match status" value="1"/>
</dbReference>
<reference evidence="11" key="1">
    <citation type="submission" date="2007-10" db="EMBL/GenBank/DDBJ databases">
        <title>Complete genome of Alkaliphilus oremlandii OhILAs.</title>
        <authorList>
            <person name="Copeland A."/>
            <person name="Lucas S."/>
            <person name="Lapidus A."/>
            <person name="Barry K."/>
            <person name="Detter J.C."/>
            <person name="Glavina del Rio T."/>
            <person name="Hammon N."/>
            <person name="Israni S."/>
            <person name="Dalin E."/>
            <person name="Tice H."/>
            <person name="Pitluck S."/>
            <person name="Chain P."/>
            <person name="Malfatti S."/>
            <person name="Shin M."/>
            <person name="Vergez L."/>
            <person name="Schmutz J."/>
            <person name="Larimer F."/>
            <person name="Land M."/>
            <person name="Hauser L."/>
            <person name="Kyrpides N."/>
            <person name="Mikhailova N."/>
            <person name="Stolz J.F."/>
            <person name="Dawson A."/>
            <person name="Fisher E."/>
            <person name="Crable B."/>
            <person name="Perera E."/>
            <person name="Lisak J."/>
            <person name="Ranganathan M."/>
            <person name="Basu P."/>
            <person name="Richardson P."/>
        </authorList>
    </citation>
    <scope>NUCLEOTIDE SEQUENCE [LARGE SCALE GENOMIC DNA]</scope>
    <source>
        <strain evidence="11">OhILAs</strain>
    </source>
</reference>
<gene>
    <name evidence="10" type="ordered locus">Clos_1381</name>
</gene>
<sequence>MDSKKSYAEKRKKMRQIKMKISSVLFAVVFIFWGVYYLLQSDLMNLKEIVVQGNMVIQEEELIQVSKLAMNKNIFKFNLKEIQDNIKTHPYVKDTKVRRKLPRTISVEVKEREEYAIIPYMGSYIYIDDENVVLKASESYIANDHILITGVEFKSFKTGEKIDATNNKVLKSALDILAAARMTSIFDMISEINISDEKNIRLITLNGGDIWLGEGKDPAYLMVALDEILVNLYTKNIKNVIIDMRFDGNISVINRDTLEE</sequence>
<keyword evidence="5 8" id="KW-1133">Transmembrane helix</keyword>
<dbReference type="EMBL" id="CP000853">
    <property type="protein sequence ID" value="ABW18925.1"/>
    <property type="molecule type" value="Genomic_DNA"/>
</dbReference>
<feature type="domain" description="POTRA" evidence="9">
    <location>
        <begin position="44"/>
        <end position="112"/>
    </location>
</feature>
<evidence type="ECO:0000256" key="6">
    <source>
        <dbReference type="ARBA" id="ARBA00023136"/>
    </source>
</evidence>
<evidence type="ECO:0000256" key="7">
    <source>
        <dbReference type="ARBA" id="ARBA00023306"/>
    </source>
</evidence>
<dbReference type="HOGENOM" id="CLU_047677_4_2_9"/>
<dbReference type="InterPro" id="IPR005548">
    <property type="entry name" value="Cell_div_FtsQ/DivIB_C"/>
</dbReference>
<dbReference type="Gene3D" id="3.10.20.310">
    <property type="entry name" value="membrane protein fhac"/>
    <property type="match status" value="1"/>
</dbReference>
<organism evidence="10 11">
    <name type="scientific">Alkaliphilus oremlandii (strain OhILAs)</name>
    <name type="common">Clostridium oremlandii (strain OhILAs)</name>
    <dbReference type="NCBI Taxonomy" id="350688"/>
    <lineage>
        <taxon>Bacteria</taxon>
        <taxon>Bacillati</taxon>
        <taxon>Bacillota</taxon>
        <taxon>Clostridia</taxon>
        <taxon>Peptostreptococcales</taxon>
        <taxon>Natronincolaceae</taxon>
        <taxon>Alkaliphilus</taxon>
    </lineage>
</organism>
<evidence type="ECO:0000256" key="5">
    <source>
        <dbReference type="ARBA" id="ARBA00022989"/>
    </source>
</evidence>
<name>A8MH38_ALKOO</name>
<dbReference type="InterPro" id="IPR050487">
    <property type="entry name" value="FtsQ_DivIB"/>
</dbReference>
<evidence type="ECO:0000256" key="1">
    <source>
        <dbReference type="ARBA" id="ARBA00004370"/>
    </source>
</evidence>
<dbReference type="Proteomes" id="UP000000269">
    <property type="component" value="Chromosome"/>
</dbReference>
<evidence type="ECO:0000256" key="4">
    <source>
        <dbReference type="ARBA" id="ARBA00022692"/>
    </source>
</evidence>
<dbReference type="PANTHER" id="PTHR37820:SF1">
    <property type="entry name" value="CELL DIVISION PROTEIN FTSQ"/>
    <property type="match status" value="1"/>
</dbReference>
<feature type="transmembrane region" description="Helical" evidence="8">
    <location>
        <begin position="21"/>
        <end position="39"/>
    </location>
</feature>
<evidence type="ECO:0000259" key="9">
    <source>
        <dbReference type="PROSITE" id="PS51779"/>
    </source>
</evidence>
<keyword evidence="11" id="KW-1185">Reference proteome</keyword>
<dbReference type="Pfam" id="PF08478">
    <property type="entry name" value="POTRA_1"/>
    <property type="match status" value="1"/>
</dbReference>
<dbReference type="InterPro" id="IPR034746">
    <property type="entry name" value="POTRA"/>
</dbReference>
<dbReference type="eggNOG" id="COG1589">
    <property type="taxonomic scope" value="Bacteria"/>
</dbReference>
<proteinExistence type="predicted"/>
<protein>
    <submittedName>
        <fullName evidence="10">Polypeptide-transport-associated domain protein FtsQ-type</fullName>
    </submittedName>
</protein>